<proteinExistence type="predicted"/>
<feature type="transmembrane region" description="Helical" evidence="1">
    <location>
        <begin position="33"/>
        <end position="55"/>
    </location>
</feature>
<reference evidence="2 3" key="1">
    <citation type="journal article" date="2013" name="Proc. Natl. Acad. Sci. U.S.A.">
        <title>Genome of an arbuscular mycorrhizal fungus provides insight into the oldest plant symbiosis.</title>
        <authorList>
            <person name="Tisserant E."/>
            <person name="Malbreil M."/>
            <person name="Kuo A."/>
            <person name="Kohler A."/>
            <person name="Symeonidi A."/>
            <person name="Balestrini R."/>
            <person name="Charron P."/>
            <person name="Duensing N."/>
            <person name="Frei Dit Frey N."/>
            <person name="Gianinazzi-Pearson V."/>
            <person name="Gilbert L.B."/>
            <person name="Handa Y."/>
            <person name="Herr J.R."/>
            <person name="Hijri M."/>
            <person name="Koul R."/>
            <person name="Kawaguchi M."/>
            <person name="Krajinski F."/>
            <person name="Lammers P.J."/>
            <person name="Masclaux F.G."/>
            <person name="Murat C."/>
            <person name="Morin E."/>
            <person name="Ndikumana S."/>
            <person name="Pagni M."/>
            <person name="Petitpierre D."/>
            <person name="Requena N."/>
            <person name="Rosikiewicz P."/>
            <person name="Riley R."/>
            <person name="Saito K."/>
            <person name="San Clemente H."/>
            <person name="Shapiro H."/>
            <person name="van Tuinen D."/>
            <person name="Becard G."/>
            <person name="Bonfante P."/>
            <person name="Paszkowski U."/>
            <person name="Shachar-Hill Y.Y."/>
            <person name="Tuskan G.A."/>
            <person name="Young P.W."/>
            <person name="Sanders I.R."/>
            <person name="Henrissat B."/>
            <person name="Rensing S.A."/>
            <person name="Grigoriev I.V."/>
            <person name="Corradi N."/>
            <person name="Roux C."/>
            <person name="Martin F."/>
        </authorList>
    </citation>
    <scope>NUCLEOTIDE SEQUENCE [LARGE SCALE GENOMIC DNA]</scope>
    <source>
        <strain evidence="2 3">DAOM 197198</strain>
    </source>
</reference>
<accession>A0A2P4PVI0</accession>
<dbReference type="Proteomes" id="UP000018888">
    <property type="component" value="Unassembled WGS sequence"/>
</dbReference>
<evidence type="ECO:0000313" key="3">
    <source>
        <dbReference type="Proteomes" id="UP000018888"/>
    </source>
</evidence>
<gene>
    <name evidence="2" type="ORF">GLOIN_2v1627167</name>
</gene>
<protein>
    <submittedName>
        <fullName evidence="2">Uncharacterized protein</fullName>
    </submittedName>
</protein>
<comment type="caution">
    <text evidence="2">The sequence shown here is derived from an EMBL/GenBank/DDBJ whole genome shotgun (WGS) entry which is preliminary data.</text>
</comment>
<reference evidence="2 3" key="2">
    <citation type="journal article" date="2018" name="New Phytol.">
        <title>High intraspecific genome diversity in the model arbuscular mycorrhizal symbiont Rhizophagus irregularis.</title>
        <authorList>
            <person name="Chen E.C.H."/>
            <person name="Morin E."/>
            <person name="Beaudet D."/>
            <person name="Noel J."/>
            <person name="Yildirir G."/>
            <person name="Ndikumana S."/>
            <person name="Charron P."/>
            <person name="St-Onge C."/>
            <person name="Giorgi J."/>
            <person name="Kruger M."/>
            <person name="Marton T."/>
            <person name="Ropars J."/>
            <person name="Grigoriev I.V."/>
            <person name="Hainaut M."/>
            <person name="Henrissat B."/>
            <person name="Roux C."/>
            <person name="Martin F."/>
            <person name="Corradi N."/>
        </authorList>
    </citation>
    <scope>NUCLEOTIDE SEQUENCE [LARGE SCALE GENOMIC DNA]</scope>
    <source>
        <strain evidence="2 3">DAOM 197198</strain>
    </source>
</reference>
<organism evidence="2 3">
    <name type="scientific">Rhizophagus irregularis (strain DAOM 181602 / DAOM 197198 / MUCL 43194)</name>
    <name type="common">Arbuscular mycorrhizal fungus</name>
    <name type="synonym">Glomus intraradices</name>
    <dbReference type="NCBI Taxonomy" id="747089"/>
    <lineage>
        <taxon>Eukaryota</taxon>
        <taxon>Fungi</taxon>
        <taxon>Fungi incertae sedis</taxon>
        <taxon>Mucoromycota</taxon>
        <taxon>Glomeromycotina</taxon>
        <taxon>Glomeromycetes</taxon>
        <taxon>Glomerales</taxon>
        <taxon>Glomeraceae</taxon>
        <taxon>Rhizophagus</taxon>
    </lineage>
</organism>
<evidence type="ECO:0000313" key="2">
    <source>
        <dbReference type="EMBL" id="POG69384.1"/>
    </source>
</evidence>
<evidence type="ECO:0000256" key="1">
    <source>
        <dbReference type="SAM" id="Phobius"/>
    </source>
</evidence>
<sequence length="56" mass="7162">MKLKQTIKLFFIVITRESFLLVMNFFYPLIKNFFHMVFSRFFYMYTFFKILMNFFM</sequence>
<keyword evidence="1" id="KW-0472">Membrane</keyword>
<dbReference type="AlphaFoldDB" id="A0A2P4PVI0"/>
<feature type="transmembrane region" description="Helical" evidence="1">
    <location>
        <begin position="7"/>
        <end position="27"/>
    </location>
</feature>
<keyword evidence="1" id="KW-1133">Transmembrane helix</keyword>
<keyword evidence="3" id="KW-1185">Reference proteome</keyword>
<keyword evidence="1" id="KW-0812">Transmembrane</keyword>
<dbReference type="EMBL" id="AUPC02000136">
    <property type="protein sequence ID" value="POG69384.1"/>
    <property type="molecule type" value="Genomic_DNA"/>
</dbReference>
<name>A0A2P4PVI0_RHIID</name>